<feature type="compositionally biased region" description="Polar residues" evidence="1">
    <location>
        <begin position="803"/>
        <end position="826"/>
    </location>
</feature>
<feature type="region of interest" description="Disordered" evidence="1">
    <location>
        <begin position="972"/>
        <end position="993"/>
    </location>
</feature>
<dbReference type="Gramene" id="OGLUM03G24130.4">
    <property type="protein sequence ID" value="OGLUM03G24130.4"/>
    <property type="gene ID" value="OGLUM03G24130"/>
</dbReference>
<dbReference type="InterPro" id="IPR044824">
    <property type="entry name" value="MAIN-like"/>
</dbReference>
<dbReference type="Proteomes" id="UP000026961">
    <property type="component" value="Chromosome 3"/>
</dbReference>
<dbReference type="STRING" id="40148.A0A0D9Z9L4"/>
<evidence type="ECO:0000259" key="2">
    <source>
        <dbReference type="Pfam" id="PF10536"/>
    </source>
</evidence>
<dbReference type="InterPro" id="IPR019557">
    <property type="entry name" value="AminoTfrase-like_pln_mobile"/>
</dbReference>
<keyword evidence="4" id="KW-1185">Reference proteome</keyword>
<dbReference type="eggNOG" id="ENOG502QSN7">
    <property type="taxonomic scope" value="Eukaryota"/>
</dbReference>
<dbReference type="PANTHER" id="PTHR46033:SF32">
    <property type="entry name" value="EXPRESSED PROTEIN"/>
    <property type="match status" value="1"/>
</dbReference>
<dbReference type="Gramene" id="OGLUM03G24130.2">
    <property type="protein sequence ID" value="OGLUM03G24130.2"/>
    <property type="gene ID" value="OGLUM03G24130"/>
</dbReference>
<feature type="region of interest" description="Disordered" evidence="1">
    <location>
        <begin position="787"/>
        <end position="828"/>
    </location>
</feature>
<evidence type="ECO:0000313" key="3">
    <source>
        <dbReference type="EnsemblPlants" id="OGLUM03G24130.5"/>
    </source>
</evidence>
<dbReference type="EnsemblPlants" id="OGLUM03G24130.5">
    <property type="protein sequence ID" value="OGLUM03G24130.5"/>
    <property type="gene ID" value="OGLUM03G24130"/>
</dbReference>
<evidence type="ECO:0000256" key="1">
    <source>
        <dbReference type="SAM" id="MobiDB-lite"/>
    </source>
</evidence>
<name>A0A0D9Z9L4_9ORYZ</name>
<dbReference type="EnsemblPlants" id="OGLUM03G24130.3">
    <property type="protein sequence ID" value="OGLUM03G24130.3"/>
    <property type="gene ID" value="OGLUM03G24130"/>
</dbReference>
<dbReference type="Pfam" id="PF10536">
    <property type="entry name" value="PMD"/>
    <property type="match status" value="1"/>
</dbReference>
<reference evidence="3" key="2">
    <citation type="submission" date="2018-05" db="EMBL/GenBank/DDBJ databases">
        <title>OgluRS3 (Oryza glumaepatula Reference Sequence Version 3).</title>
        <authorList>
            <person name="Zhang J."/>
            <person name="Kudrna D."/>
            <person name="Lee S."/>
            <person name="Talag J."/>
            <person name="Welchert J."/>
            <person name="Wing R.A."/>
        </authorList>
    </citation>
    <scope>NUCLEOTIDE SEQUENCE [LARGE SCALE GENOMIC DNA]</scope>
</reference>
<reference evidence="3" key="1">
    <citation type="submission" date="2015-04" db="UniProtKB">
        <authorList>
            <consortium name="EnsemblPlants"/>
        </authorList>
    </citation>
    <scope>IDENTIFICATION</scope>
</reference>
<feature type="domain" description="Aminotransferase-like plant mobile" evidence="2">
    <location>
        <begin position="100"/>
        <end position="470"/>
    </location>
</feature>
<sequence>MAAGYGEQPLPLVQEATARIFSGGADASRTTVRLAHFLLPRAGASHPPALPPLPPSDFGPVLDDGLEVEFKGWAPESPKLWRRWVAKLRPRHEPLWRKVGILDAVLATTCRVRRDEGALLQLAAFWCGETNTFVFPWGEATVTLEDVAVLGGLPLLGRPVRAPPQDALRGDVDALEAVRRALYLSKNKNSRPDRTAWARHFLERPPGKVEVGGGGGDEACGRLEHGAFLAMWLSLFVLPAAPFDVVRTEVLPLAARLARGRGVALAPAALASIYSDLSALKRYINLEKRYQAFVVWAPLQIVQLWLWKRFPELRPPETTGTNQPDGHGIPTESQWQNALKVLDPVYVHAVFMSPKKFEWRPYGSSSFALRPEMGGHRVHGQDIAESAELLSFILCLRACELVGMRCIEHYRPHRVARQLSFDQDIPGTLPRVNSNWVAAWETYKMEPKKFVFIVPKYKPAVTIDYVQWWKPYLLGCAAAVVKARKMKELPPLLSPRKRKIDVPPDVSPKRVGNGAKEKAVELSFEAPIGSVSTINELSCVSATKIVQGKSFQQGNKEPPDLVVAHDRENRSSLHSEVLQNLLVEDATNTGSNEALCAVTIADMHSTEVSFDVPVALVSIVDELPCVSASIEEQGKPCQQDKEEAHNLSVTHDRENRSSLHSEVLQNLVVEDATNTGSNEALGAITVADMHSAEVSFDVPVDLVSIVDELPCVSATKEEQGNDCQQDKEEARDLSVTHDKENRSSVVYVHSTPVVAANTGNNKAFGPSPIVDVQSAPEDVVVISDDDNEDEVGGMHQKPPQLETAPSSLEGQNAESQIISASSNPQDSRVMKDVRVQSNCDHETDNVRSNIVLRKESFEVLAVDTVQPGFNLLDTPTGETQTCAVTGQIDKGYMVEKEILAGVEGIENVNEDVSPSFQEINSPVEDCMVANRRMGSGNNYSSGLAHVNTQLINRVVCTRTLYYLRPFWLSKHGQNKDASDTTTDEGTFQPRREVGTPQMIEEAFAARQAQKVELQKVIDRLKEEIVALEVP</sequence>
<dbReference type="PANTHER" id="PTHR46033">
    <property type="entry name" value="PROTEIN MAIN-LIKE 2"/>
    <property type="match status" value="1"/>
</dbReference>
<organism evidence="3">
    <name type="scientific">Oryza glumipatula</name>
    <dbReference type="NCBI Taxonomy" id="40148"/>
    <lineage>
        <taxon>Eukaryota</taxon>
        <taxon>Viridiplantae</taxon>
        <taxon>Streptophyta</taxon>
        <taxon>Embryophyta</taxon>
        <taxon>Tracheophyta</taxon>
        <taxon>Spermatophyta</taxon>
        <taxon>Magnoliopsida</taxon>
        <taxon>Liliopsida</taxon>
        <taxon>Poales</taxon>
        <taxon>Poaceae</taxon>
        <taxon>BOP clade</taxon>
        <taxon>Oryzoideae</taxon>
        <taxon>Oryzeae</taxon>
        <taxon>Oryzinae</taxon>
        <taxon>Oryza</taxon>
    </lineage>
</organism>
<dbReference type="Gramene" id="OGLUM03G24130.1">
    <property type="protein sequence ID" value="OGLUM03G24130.1"/>
    <property type="gene ID" value="OGLUM03G24130"/>
</dbReference>
<evidence type="ECO:0000313" key="4">
    <source>
        <dbReference type="Proteomes" id="UP000026961"/>
    </source>
</evidence>
<dbReference type="EnsemblPlants" id="OGLUM03G24130.2">
    <property type="protein sequence ID" value="OGLUM03G24130.2"/>
    <property type="gene ID" value="OGLUM03G24130"/>
</dbReference>
<dbReference type="Gramene" id="OGLUM03G24130.5">
    <property type="protein sequence ID" value="OGLUM03G24130.5"/>
    <property type="gene ID" value="OGLUM03G24130"/>
</dbReference>
<dbReference type="HOGENOM" id="CLU_014812_0_0_1"/>
<dbReference type="EnsemblPlants" id="OGLUM03G24130.4">
    <property type="protein sequence ID" value="OGLUM03G24130.4"/>
    <property type="gene ID" value="OGLUM03G24130"/>
</dbReference>
<dbReference type="EnsemblPlants" id="OGLUM03G24130.1">
    <property type="protein sequence ID" value="OGLUM03G24130.1"/>
    <property type="gene ID" value="OGLUM03G24130"/>
</dbReference>
<feature type="region of interest" description="Disordered" evidence="1">
    <location>
        <begin position="717"/>
        <end position="738"/>
    </location>
</feature>
<protein>
    <recommendedName>
        <fullName evidence="2">Aminotransferase-like plant mobile domain-containing protein</fullName>
    </recommendedName>
</protein>
<proteinExistence type="predicted"/>
<dbReference type="Gramene" id="OGLUM03G24130.3">
    <property type="protein sequence ID" value="OGLUM03G24130.3"/>
    <property type="gene ID" value="OGLUM03G24130"/>
</dbReference>
<accession>A0A0D9Z9L4</accession>
<dbReference type="GO" id="GO:0010073">
    <property type="term" value="P:meristem maintenance"/>
    <property type="evidence" value="ECO:0007669"/>
    <property type="project" value="InterPro"/>
</dbReference>
<dbReference type="AlphaFoldDB" id="A0A0D9Z9L4"/>